<keyword evidence="2" id="KW-1185">Reference proteome</keyword>
<accession>A0A5N5J4S0</accession>
<sequence>MSFNILTDSPPPSTKTVLYTKPTFPKFVSALQSIPNSFTKTHFNFSSPKPTAHSISAAGFVPRAVSDLETERHRGSSRTEGDDRCSKCHRDDAFAFAMASTFVFCKKPKKVHCLVVINIDSDCLIPSLPLDLLSNFSSSAFCTNRYRNLDRILLNNGFENNTKLEEGHNVFKSDRFDMFNPNALTTRRDNFNASQLMGILFVTIFLGSNPISYVVSHWEDEMLCHKD</sequence>
<evidence type="ECO:0000313" key="2">
    <source>
        <dbReference type="Proteomes" id="UP000326939"/>
    </source>
</evidence>
<reference evidence="2" key="1">
    <citation type="journal article" date="2019" name="Gigascience">
        <title>De novo genome assembly of the endangered Acer yangbiense, a plant species with extremely small populations endemic to Yunnan Province, China.</title>
        <authorList>
            <person name="Yang J."/>
            <person name="Wariss H.M."/>
            <person name="Tao L."/>
            <person name="Zhang R."/>
            <person name="Yun Q."/>
            <person name="Hollingsworth P."/>
            <person name="Dao Z."/>
            <person name="Luo G."/>
            <person name="Guo H."/>
            <person name="Ma Y."/>
            <person name="Sun W."/>
        </authorList>
    </citation>
    <scope>NUCLEOTIDE SEQUENCE [LARGE SCALE GENOMIC DNA]</scope>
    <source>
        <strain evidence="2">cv. br00</strain>
    </source>
</reference>
<comment type="caution">
    <text evidence="1">The sequence shown here is derived from an EMBL/GenBank/DDBJ whole genome shotgun (WGS) entry which is preliminary data.</text>
</comment>
<protein>
    <submittedName>
        <fullName evidence="1">Uncharacterized protein</fullName>
    </submittedName>
</protein>
<organism evidence="1 2">
    <name type="scientific">Salix brachista</name>
    <dbReference type="NCBI Taxonomy" id="2182728"/>
    <lineage>
        <taxon>Eukaryota</taxon>
        <taxon>Viridiplantae</taxon>
        <taxon>Streptophyta</taxon>
        <taxon>Embryophyta</taxon>
        <taxon>Tracheophyta</taxon>
        <taxon>Spermatophyta</taxon>
        <taxon>Magnoliopsida</taxon>
        <taxon>eudicotyledons</taxon>
        <taxon>Gunneridae</taxon>
        <taxon>Pentapetalae</taxon>
        <taxon>rosids</taxon>
        <taxon>fabids</taxon>
        <taxon>Malpighiales</taxon>
        <taxon>Salicaceae</taxon>
        <taxon>Saliceae</taxon>
        <taxon>Salix</taxon>
    </lineage>
</organism>
<dbReference type="EMBL" id="VDCV01000019">
    <property type="protein sequence ID" value="KAB5512705.1"/>
    <property type="molecule type" value="Genomic_DNA"/>
</dbReference>
<name>A0A5N5J4S0_9ROSI</name>
<dbReference type="AlphaFoldDB" id="A0A5N5J4S0"/>
<dbReference type="Proteomes" id="UP000326939">
    <property type="component" value="Chromosome 19"/>
</dbReference>
<evidence type="ECO:0000313" key="1">
    <source>
        <dbReference type="EMBL" id="KAB5512705.1"/>
    </source>
</evidence>
<proteinExistence type="predicted"/>
<gene>
    <name evidence="1" type="ORF">DKX38_029733</name>
</gene>